<dbReference type="KEGG" id="salw:CP975_10680"/>
<evidence type="ECO:0000313" key="5">
    <source>
        <dbReference type="Proteomes" id="UP000326553"/>
    </source>
</evidence>
<sequence>MRLRSWKVRSKRALVAAALTTTVVAGTAGWTTGNEQQPLTGPPPGTSSWRADDGLGVRLPDPATASPARVAEFFDALSDTRRHELMERHPSVVGNLDGAPTTLRYEANSRFLRAERARERARSTDPDLTAQERERARALVVRYGELLSPGRHILAFDPRGRGQVAEVYGDLERAEHVSVVVPGSDIDLSTFDRAKDKYGTPAGMGRSLYAAAGDRTAVVAWVGYTTPVGLGTDAATGRLAEAGAPRLARFTQGLTASGAPRPAVFCHSYGSVVCGLAAPRLAATDLVVLGSPGMRADSVADLNTGARVWAARDDSDWIGKVPNVELFGLGHGEDPTAPGFGARRVPAEQAKGHTGYFAPGTDSLRAFARIAGGGDSTDGTRTIGART</sequence>
<feature type="signal peptide" evidence="2">
    <location>
        <begin position="1"/>
        <end position="25"/>
    </location>
</feature>
<evidence type="ECO:0000256" key="1">
    <source>
        <dbReference type="SAM" id="MobiDB-lite"/>
    </source>
</evidence>
<evidence type="ECO:0000259" key="3">
    <source>
        <dbReference type="Pfam" id="PF06259"/>
    </source>
</evidence>
<name>A0A5J6HHM8_STRAD</name>
<evidence type="ECO:0000256" key="2">
    <source>
        <dbReference type="SAM" id="SignalP"/>
    </source>
</evidence>
<dbReference type="AlphaFoldDB" id="A0A5J6HHM8"/>
<organism evidence="4 5">
    <name type="scientific">Streptomyces alboniger</name>
    <dbReference type="NCBI Taxonomy" id="132473"/>
    <lineage>
        <taxon>Bacteria</taxon>
        <taxon>Bacillati</taxon>
        <taxon>Actinomycetota</taxon>
        <taxon>Actinomycetes</taxon>
        <taxon>Kitasatosporales</taxon>
        <taxon>Streptomycetaceae</taxon>
        <taxon>Streptomyces</taxon>
        <taxon>Streptomyces aurantiacus group</taxon>
    </lineage>
</organism>
<gene>
    <name evidence="4" type="ORF">CP975_10680</name>
</gene>
<accession>A0A5J6HHM8</accession>
<dbReference type="RefSeq" id="WP_055534556.1">
    <property type="nucleotide sequence ID" value="NZ_CP023695.1"/>
</dbReference>
<evidence type="ECO:0000313" key="4">
    <source>
        <dbReference type="EMBL" id="QEV17910.1"/>
    </source>
</evidence>
<reference evidence="4 5" key="1">
    <citation type="submission" date="2017-09" db="EMBL/GenBank/DDBJ databases">
        <authorList>
            <person name="Lee N."/>
            <person name="Cho B.-K."/>
        </authorList>
    </citation>
    <scope>NUCLEOTIDE SEQUENCE [LARGE SCALE GENOMIC DNA]</scope>
    <source>
        <strain evidence="4 5">ATCC 12461</strain>
    </source>
</reference>
<dbReference type="Pfam" id="PF06259">
    <property type="entry name" value="Abhydrolase_8"/>
    <property type="match status" value="1"/>
</dbReference>
<keyword evidence="5" id="KW-1185">Reference proteome</keyword>
<protein>
    <recommendedName>
        <fullName evidence="3">DUF1023 domain-containing protein</fullName>
    </recommendedName>
</protein>
<dbReference type="Proteomes" id="UP000326553">
    <property type="component" value="Chromosome"/>
</dbReference>
<proteinExistence type="predicted"/>
<feature type="chain" id="PRO_5038381298" description="DUF1023 domain-containing protein" evidence="2">
    <location>
        <begin position="26"/>
        <end position="387"/>
    </location>
</feature>
<keyword evidence="2" id="KW-0732">Signal</keyword>
<dbReference type="InterPro" id="IPR010427">
    <property type="entry name" value="DUF1023"/>
</dbReference>
<feature type="domain" description="DUF1023" evidence="3">
    <location>
        <begin position="157"/>
        <end position="325"/>
    </location>
</feature>
<dbReference type="OrthoDB" id="5170249at2"/>
<feature type="region of interest" description="Disordered" evidence="1">
    <location>
        <begin position="28"/>
        <end position="54"/>
    </location>
</feature>
<dbReference type="EMBL" id="CP023695">
    <property type="protein sequence ID" value="QEV17910.1"/>
    <property type="molecule type" value="Genomic_DNA"/>
</dbReference>